<reference evidence="3" key="1">
    <citation type="submission" date="2018-02" db="EMBL/GenBank/DDBJ databases">
        <authorList>
            <person name="Hausmann B."/>
        </authorList>
    </citation>
    <scope>NUCLEOTIDE SEQUENCE [LARGE SCALE GENOMIC DNA]</scope>
    <source>
        <strain evidence="3">Peat soil MAG SbA5</strain>
    </source>
</reference>
<dbReference type="OrthoDB" id="7472950at2"/>
<feature type="transmembrane region" description="Helical" evidence="1">
    <location>
        <begin position="281"/>
        <end position="314"/>
    </location>
</feature>
<keyword evidence="1" id="KW-0472">Membrane</keyword>
<evidence type="ECO:0008006" key="4">
    <source>
        <dbReference type="Google" id="ProtNLM"/>
    </source>
</evidence>
<dbReference type="EMBL" id="OKRB01000068">
    <property type="protein sequence ID" value="SPE18562.1"/>
    <property type="molecule type" value="Genomic_DNA"/>
</dbReference>
<dbReference type="Proteomes" id="UP000239735">
    <property type="component" value="Unassembled WGS sequence"/>
</dbReference>
<feature type="transmembrane region" description="Helical" evidence="1">
    <location>
        <begin position="85"/>
        <end position="104"/>
    </location>
</feature>
<feature type="transmembrane region" description="Helical" evidence="1">
    <location>
        <begin position="137"/>
        <end position="160"/>
    </location>
</feature>
<keyword evidence="1" id="KW-1133">Transmembrane helix</keyword>
<keyword evidence="1" id="KW-0812">Transmembrane</keyword>
<dbReference type="AlphaFoldDB" id="A0A2N9L5I9"/>
<feature type="transmembrane region" description="Helical" evidence="1">
    <location>
        <begin position="180"/>
        <end position="202"/>
    </location>
</feature>
<name>A0A2N9L5I9_9BACT</name>
<feature type="transmembrane region" description="Helical" evidence="1">
    <location>
        <begin position="236"/>
        <end position="269"/>
    </location>
</feature>
<sequence>MNEQGAPSPIPTSSFATPAFQLSFGQILDRTFQLTRTHWRLFFGIAGVPAAAIFLFAATMMSFMVRVIGPQLVGKRSVPPGFPPLFSAGVFIGELLLLMVYALYLPSAFHAAAQADLGVTVTFRQAYRVVWSRYGRYLWLMILYFLYLVVPVAVVAALIGGGTVLMHHGATNAGSQGFPLFLIPLLVLLYVCFLVYTVLIMLRFAVAYPASVEENLPAWAAFGRSARLTHGAKGRIFLVILVVYAAVYAAQLACMLILGVLAALVALGAMLAHVAVRSAAFYILVGLGVLGYLLVAVVTALLIYAALTTVLAVIYHDQRRRMDGLAVAHAQAG</sequence>
<evidence type="ECO:0000313" key="3">
    <source>
        <dbReference type="Proteomes" id="UP000239735"/>
    </source>
</evidence>
<evidence type="ECO:0000256" key="1">
    <source>
        <dbReference type="SAM" id="Phobius"/>
    </source>
</evidence>
<evidence type="ECO:0000313" key="2">
    <source>
        <dbReference type="EMBL" id="SPE18562.1"/>
    </source>
</evidence>
<organism evidence="2 3">
    <name type="scientific">Candidatus Sulfuritelmatomonas gaucii</name>
    <dbReference type="NCBI Taxonomy" id="2043161"/>
    <lineage>
        <taxon>Bacteria</taxon>
        <taxon>Pseudomonadati</taxon>
        <taxon>Acidobacteriota</taxon>
        <taxon>Terriglobia</taxon>
        <taxon>Terriglobales</taxon>
        <taxon>Acidobacteriaceae</taxon>
        <taxon>Candidatus Sulfuritelmatomonas</taxon>
    </lineage>
</organism>
<proteinExistence type="predicted"/>
<accession>A0A2N9L5I9</accession>
<feature type="transmembrane region" description="Helical" evidence="1">
    <location>
        <begin position="41"/>
        <end position="65"/>
    </location>
</feature>
<protein>
    <recommendedName>
        <fullName evidence="4">Glycerophosphoryl diester phosphodiesterase membrane domain-containing protein</fullName>
    </recommendedName>
</protein>
<gene>
    <name evidence="2" type="ORF">SBA5_160046</name>
</gene>